<keyword evidence="1" id="KW-0472">Membrane</keyword>
<feature type="transmembrane region" description="Helical" evidence="1">
    <location>
        <begin position="171"/>
        <end position="195"/>
    </location>
</feature>
<dbReference type="EMBL" id="CP104778">
    <property type="protein sequence ID" value="WPC22308.1"/>
    <property type="molecule type" value="Genomic_DNA"/>
</dbReference>
<evidence type="ECO:0000259" key="2">
    <source>
        <dbReference type="Pfam" id="PF06750"/>
    </source>
</evidence>
<gene>
    <name evidence="3" type="ORF">N6G96_03600</name>
</gene>
<keyword evidence="1" id="KW-0812">Transmembrane</keyword>
<reference evidence="4" key="1">
    <citation type="submission" date="2024-06" db="EMBL/GenBank/DDBJ databases">
        <authorList>
            <person name="Chang H.C."/>
            <person name="Mun S.Y."/>
        </authorList>
    </citation>
    <scope>NUCLEOTIDE SEQUENCE [LARGE SCALE GENOMIC DNA]</scope>
    <source>
        <strain evidence="4">KT1</strain>
    </source>
</reference>
<proteinExistence type="predicted"/>
<feature type="transmembrane region" description="Helical" evidence="1">
    <location>
        <begin position="207"/>
        <end position="225"/>
    </location>
</feature>
<dbReference type="Proteomes" id="UP001302696">
    <property type="component" value="Chromosome"/>
</dbReference>
<evidence type="ECO:0000256" key="1">
    <source>
        <dbReference type="SAM" id="Phobius"/>
    </source>
</evidence>
<keyword evidence="1" id="KW-1133">Transmembrane helix</keyword>
<dbReference type="Pfam" id="PF06750">
    <property type="entry name" value="A24_N_bact"/>
    <property type="match status" value="1"/>
</dbReference>
<feature type="domain" description="Prepilin peptidase A24 N-terminal" evidence="2">
    <location>
        <begin position="9"/>
        <end position="88"/>
    </location>
</feature>
<dbReference type="PANTHER" id="PTHR30487:SF0">
    <property type="entry name" value="PREPILIN LEADER PEPTIDASE_N-METHYLTRANSFERASE-RELATED"/>
    <property type="match status" value="1"/>
</dbReference>
<dbReference type="InterPro" id="IPR010627">
    <property type="entry name" value="Prepilin_pept_A24_N"/>
</dbReference>
<keyword evidence="4" id="KW-1185">Reference proteome</keyword>
<feature type="transmembrane region" description="Helical" evidence="1">
    <location>
        <begin position="6"/>
        <end position="25"/>
    </location>
</feature>
<feature type="transmembrane region" description="Helical" evidence="1">
    <location>
        <begin position="142"/>
        <end position="159"/>
    </location>
</feature>
<evidence type="ECO:0000313" key="3">
    <source>
        <dbReference type="EMBL" id="WPC22308.1"/>
    </source>
</evidence>
<evidence type="ECO:0000313" key="4">
    <source>
        <dbReference type="Proteomes" id="UP001302696"/>
    </source>
</evidence>
<organism evidence="3 4">
    <name type="scientific">Pediococcus inopinatus</name>
    <dbReference type="NCBI Taxonomy" id="114090"/>
    <lineage>
        <taxon>Bacteria</taxon>
        <taxon>Bacillati</taxon>
        <taxon>Bacillota</taxon>
        <taxon>Bacilli</taxon>
        <taxon>Lactobacillales</taxon>
        <taxon>Lactobacillaceae</taxon>
        <taxon>Pediococcus</taxon>
    </lineage>
</organism>
<dbReference type="InterPro" id="IPR050882">
    <property type="entry name" value="Prepilin_peptidase/N-MTase"/>
</dbReference>
<feature type="transmembrane region" description="Helical" evidence="1">
    <location>
        <begin position="116"/>
        <end position="135"/>
    </location>
</feature>
<sequence length="227" mass="25654">MLIHSYFFIIGTIIGSFLTLCIDRIDLGQSIIRPRSHCFTCHHLLRTYDLIPILSYCILNGKCRYCKQPFPPNSCLVELALGLLYLQISFVTYHPLSLTMNLLIATILIYLSLDDLTHTCVNVCLIGALGILGLLKHPSTINLLLAFFLLISIFSHFQFSNIVKGFGEADIELIFVFAILHGIQSLPAIIFFASLTCLSFTLIFQKIVPRQIPFIPYLAFGYFLLPF</sequence>
<dbReference type="RefSeq" id="WP_320531914.1">
    <property type="nucleotide sequence ID" value="NZ_CP104778.1"/>
</dbReference>
<feature type="transmembrane region" description="Helical" evidence="1">
    <location>
        <begin position="90"/>
        <end position="110"/>
    </location>
</feature>
<protein>
    <submittedName>
        <fullName evidence="3">Prepilin peptidase</fullName>
    </submittedName>
</protein>
<dbReference type="PANTHER" id="PTHR30487">
    <property type="entry name" value="TYPE 4 PREPILIN-LIKE PROTEINS LEADER PEPTIDE-PROCESSING ENZYME"/>
    <property type="match status" value="1"/>
</dbReference>
<accession>A0ABZ0Q6W9</accession>
<name>A0ABZ0Q6W9_9LACO</name>